<reference evidence="1 2" key="1">
    <citation type="submission" date="2023-04" db="EMBL/GenBank/DDBJ databases">
        <authorList>
            <person name="Hsu D."/>
        </authorList>
    </citation>
    <scope>NUCLEOTIDE SEQUENCE [LARGE SCALE GENOMIC DNA]</scope>
    <source>
        <strain evidence="1 2">MK1</strain>
    </source>
</reference>
<accession>A0AAU0UTV4</accession>
<keyword evidence="2" id="KW-1185">Reference proteome</keyword>
<organism evidence="1 2">
    <name type="scientific">Metallumcola ferriviriculae</name>
    <dbReference type="NCBI Taxonomy" id="3039180"/>
    <lineage>
        <taxon>Bacteria</taxon>
        <taxon>Bacillati</taxon>
        <taxon>Bacillota</taxon>
        <taxon>Clostridia</taxon>
        <taxon>Neomoorellales</taxon>
        <taxon>Desulfitibacteraceae</taxon>
        <taxon>Metallumcola</taxon>
    </lineage>
</organism>
<name>A0AAU0UTV4_9FIRM</name>
<dbReference type="Proteomes" id="UP001329915">
    <property type="component" value="Chromosome"/>
</dbReference>
<dbReference type="AlphaFoldDB" id="A0AAU0UTV4"/>
<sequence>MYIVSVFSPEIKTDLGVRVGDSAKEVLERFRSEYEGFEGDNSDGKNIGWFLVKGADDE</sequence>
<gene>
    <name evidence="1" type="ORF">MFMK1_003605</name>
</gene>
<dbReference type="KEGG" id="dbc:MFMK1_003605"/>
<dbReference type="EMBL" id="CP121694">
    <property type="protein sequence ID" value="WRO23737.1"/>
    <property type="molecule type" value="Genomic_DNA"/>
</dbReference>
<proteinExistence type="predicted"/>
<protein>
    <submittedName>
        <fullName evidence="1">Uncharacterized protein</fullName>
    </submittedName>
</protein>
<evidence type="ECO:0000313" key="1">
    <source>
        <dbReference type="EMBL" id="WRO23737.1"/>
    </source>
</evidence>
<evidence type="ECO:0000313" key="2">
    <source>
        <dbReference type="Proteomes" id="UP001329915"/>
    </source>
</evidence>
<dbReference type="RefSeq" id="WP_366923113.1">
    <property type="nucleotide sequence ID" value="NZ_CP121694.1"/>
</dbReference>